<evidence type="ECO:0000313" key="2">
    <source>
        <dbReference type="Proteomes" id="UP000632849"/>
    </source>
</evidence>
<organism evidence="1 2">
    <name type="scientific">Streptomyces filamentosus</name>
    <name type="common">Streptomyces roseosporus</name>
    <dbReference type="NCBI Taxonomy" id="67294"/>
    <lineage>
        <taxon>Bacteria</taxon>
        <taxon>Bacillati</taxon>
        <taxon>Actinomycetota</taxon>
        <taxon>Actinomycetes</taxon>
        <taxon>Kitasatosporales</taxon>
        <taxon>Streptomycetaceae</taxon>
        <taxon>Streptomyces</taxon>
    </lineage>
</organism>
<accession>A0A919BTE0</accession>
<gene>
    <name evidence="1" type="ORF">GCM10017667_53630</name>
</gene>
<evidence type="ECO:0000313" key="1">
    <source>
        <dbReference type="EMBL" id="GHG13162.1"/>
    </source>
</evidence>
<dbReference type="EMBL" id="BNBE01000002">
    <property type="protein sequence ID" value="GHG13162.1"/>
    <property type="molecule type" value="Genomic_DNA"/>
</dbReference>
<reference evidence="1" key="2">
    <citation type="submission" date="2020-09" db="EMBL/GenBank/DDBJ databases">
        <authorList>
            <person name="Sun Q."/>
            <person name="Ohkuma M."/>
        </authorList>
    </citation>
    <scope>NUCLEOTIDE SEQUENCE</scope>
    <source>
        <strain evidence="1">JCM 4122</strain>
    </source>
</reference>
<comment type="caution">
    <text evidence="1">The sequence shown here is derived from an EMBL/GenBank/DDBJ whole genome shotgun (WGS) entry which is preliminary data.</text>
</comment>
<dbReference type="Proteomes" id="UP000632849">
    <property type="component" value="Unassembled WGS sequence"/>
</dbReference>
<dbReference type="AlphaFoldDB" id="A0A919BTE0"/>
<reference evidence="1" key="1">
    <citation type="journal article" date="2014" name="Int. J. Syst. Evol. Microbiol.">
        <title>Complete genome sequence of Corynebacterium casei LMG S-19264T (=DSM 44701T), isolated from a smear-ripened cheese.</title>
        <authorList>
            <consortium name="US DOE Joint Genome Institute (JGI-PGF)"/>
            <person name="Walter F."/>
            <person name="Albersmeier A."/>
            <person name="Kalinowski J."/>
            <person name="Ruckert C."/>
        </authorList>
    </citation>
    <scope>NUCLEOTIDE SEQUENCE</scope>
    <source>
        <strain evidence="1">JCM 4122</strain>
    </source>
</reference>
<name>A0A919BTE0_STRFL</name>
<protein>
    <submittedName>
        <fullName evidence="1">Uncharacterized protein</fullName>
    </submittedName>
</protein>
<keyword evidence="2" id="KW-1185">Reference proteome</keyword>
<proteinExistence type="predicted"/>
<sequence length="60" mass="6288">MAPGADLATAWIDLSCTQCPAQPGQPGQRCVVQYSNGASAEAKIPHRERVLVAKEAAAPR</sequence>